<organism evidence="1 2">
    <name type="scientific">Streptomyces scopuliridis RB72</name>
    <dbReference type="NCBI Taxonomy" id="1440053"/>
    <lineage>
        <taxon>Bacteria</taxon>
        <taxon>Bacillati</taxon>
        <taxon>Actinomycetota</taxon>
        <taxon>Actinomycetes</taxon>
        <taxon>Kitasatosporales</taxon>
        <taxon>Streptomycetaceae</taxon>
        <taxon>Streptomyces</taxon>
    </lineage>
</organism>
<evidence type="ECO:0000313" key="1">
    <source>
        <dbReference type="EMBL" id="PVE13616.1"/>
    </source>
</evidence>
<dbReference type="Proteomes" id="UP000245992">
    <property type="component" value="Unassembled WGS sequence"/>
</dbReference>
<sequence length="99" mass="10359">MGLNEAPLNETPRTIQVDIGELVLDGFDRVDADRVSAAFQTELSRLVRDGGVPLATNGGRALDTLSGLPPLPATTSPRRLGEALARAVHAGLSGRGESR</sequence>
<dbReference type="RefSeq" id="WP_030352230.1">
    <property type="nucleotide sequence ID" value="NZ_AZSP01000021.1"/>
</dbReference>
<proteinExistence type="predicted"/>
<reference evidence="1 2" key="1">
    <citation type="submission" date="2013-12" db="EMBL/GenBank/DDBJ databases">
        <title>Annotated genome of Streptomyces scopuliridis.</title>
        <authorList>
            <person name="Olson J.B."/>
        </authorList>
    </citation>
    <scope>NUCLEOTIDE SEQUENCE [LARGE SCALE GENOMIC DNA]</scope>
    <source>
        <strain evidence="1 2">RB72</strain>
    </source>
</reference>
<dbReference type="AlphaFoldDB" id="A0A2T7TES8"/>
<dbReference type="EMBL" id="AZSP01000021">
    <property type="protein sequence ID" value="PVE13616.1"/>
    <property type="molecule type" value="Genomic_DNA"/>
</dbReference>
<keyword evidence="2" id="KW-1185">Reference proteome</keyword>
<dbReference type="STRING" id="1440053.GCA_000718095_03155"/>
<comment type="caution">
    <text evidence="1">The sequence shown here is derived from an EMBL/GenBank/DDBJ whole genome shotgun (WGS) entry which is preliminary data.</text>
</comment>
<protein>
    <submittedName>
        <fullName evidence="1">Uncharacterized protein</fullName>
    </submittedName>
</protein>
<evidence type="ECO:0000313" key="2">
    <source>
        <dbReference type="Proteomes" id="UP000245992"/>
    </source>
</evidence>
<name>A0A2T7TES8_9ACTN</name>
<gene>
    <name evidence="1" type="ORF">Y717_15345</name>
</gene>
<accession>A0A2T7TES8</accession>
<dbReference type="OrthoDB" id="3692879at2"/>